<dbReference type="OrthoDB" id="4456959at2759"/>
<feature type="compositionally biased region" description="Low complexity" evidence="3">
    <location>
        <begin position="850"/>
        <end position="863"/>
    </location>
</feature>
<dbReference type="InterPro" id="IPR001138">
    <property type="entry name" value="Zn2Cys6_DnaBD"/>
</dbReference>
<evidence type="ECO:0000256" key="3">
    <source>
        <dbReference type="SAM" id="MobiDB-lite"/>
    </source>
</evidence>
<dbReference type="PANTHER" id="PTHR46910:SF38">
    <property type="entry name" value="ZN(2)-C6 FUNGAL-TYPE DOMAIN-CONTAINING PROTEIN"/>
    <property type="match status" value="1"/>
</dbReference>
<dbReference type="SMART" id="SM00066">
    <property type="entry name" value="GAL4"/>
    <property type="match status" value="1"/>
</dbReference>
<comment type="caution">
    <text evidence="5">The sequence shown here is derived from an EMBL/GenBank/DDBJ whole genome shotgun (WGS) entry which is preliminary data.</text>
</comment>
<keyword evidence="6" id="KW-1185">Reference proteome</keyword>
<keyword evidence="1" id="KW-0479">Metal-binding</keyword>
<dbReference type="PROSITE" id="PS00463">
    <property type="entry name" value="ZN2_CY6_FUNGAL_1"/>
    <property type="match status" value="1"/>
</dbReference>
<dbReference type="InterPro" id="IPR007219">
    <property type="entry name" value="XnlR_reg_dom"/>
</dbReference>
<dbReference type="Pfam" id="PF04082">
    <property type="entry name" value="Fungal_trans"/>
    <property type="match status" value="1"/>
</dbReference>
<reference evidence="5" key="1">
    <citation type="submission" date="2018-04" db="EMBL/GenBank/DDBJ databases">
        <title>Whole genome sequencing of Hypsizygus marmoreus.</title>
        <authorList>
            <person name="Choi I.-G."/>
            <person name="Min B."/>
            <person name="Kim J.-G."/>
            <person name="Kim S."/>
            <person name="Oh Y.-L."/>
            <person name="Kong W.-S."/>
            <person name="Park H."/>
            <person name="Jeong J."/>
            <person name="Song E.-S."/>
        </authorList>
    </citation>
    <scope>NUCLEOTIDE SEQUENCE [LARGE SCALE GENOMIC DNA]</scope>
    <source>
        <strain evidence="5">51987-8</strain>
    </source>
</reference>
<evidence type="ECO:0000259" key="4">
    <source>
        <dbReference type="PROSITE" id="PS50048"/>
    </source>
</evidence>
<dbReference type="STRING" id="39966.A0A369KE22"/>
<dbReference type="GO" id="GO:0008270">
    <property type="term" value="F:zinc ion binding"/>
    <property type="evidence" value="ECO:0007669"/>
    <property type="project" value="InterPro"/>
</dbReference>
<dbReference type="SUPFAM" id="SSF55418">
    <property type="entry name" value="eIF4e-like"/>
    <property type="match status" value="1"/>
</dbReference>
<evidence type="ECO:0000256" key="2">
    <source>
        <dbReference type="ARBA" id="ARBA00023242"/>
    </source>
</evidence>
<dbReference type="InParanoid" id="A0A369KE22"/>
<dbReference type="SUPFAM" id="SSF57701">
    <property type="entry name" value="Zn2/Cys6 DNA-binding domain"/>
    <property type="match status" value="1"/>
</dbReference>
<feature type="compositionally biased region" description="Polar residues" evidence="3">
    <location>
        <begin position="774"/>
        <end position="796"/>
    </location>
</feature>
<evidence type="ECO:0000313" key="6">
    <source>
        <dbReference type="Proteomes" id="UP000076154"/>
    </source>
</evidence>
<proteinExistence type="predicted"/>
<dbReference type="GO" id="GO:0003677">
    <property type="term" value="F:DNA binding"/>
    <property type="evidence" value="ECO:0007669"/>
    <property type="project" value="InterPro"/>
</dbReference>
<dbReference type="PROSITE" id="PS50048">
    <property type="entry name" value="ZN2_CY6_FUNGAL_2"/>
    <property type="match status" value="1"/>
</dbReference>
<feature type="region of interest" description="Disordered" evidence="3">
    <location>
        <begin position="1"/>
        <end position="22"/>
    </location>
</feature>
<dbReference type="PANTHER" id="PTHR46910">
    <property type="entry name" value="TRANSCRIPTION FACTOR PDR1"/>
    <property type="match status" value="1"/>
</dbReference>
<gene>
    <name evidence="5" type="ORF">Hypma_013844</name>
</gene>
<dbReference type="SMART" id="SM00906">
    <property type="entry name" value="Fungal_trans"/>
    <property type="match status" value="1"/>
</dbReference>
<sequence length="1189" mass="132502">MSSGEEEHDVENSLTSPQDSKRRRINRACDKCRRKKVRCDGPQVLDNRCSNCVVHGHDCTYVEAARKRGPPKSYIEGLETRVERLQQLISQISPEALEMLDISPDVISDSRPSLPDVPMITFATPEPKKESRGIVPSFIRHVGATLPEMESSFGEDEFLLDNLENLSLGSNGNRFFGKSSGAVLIKTVLEFKRDAMGADSDQSVLKIRPLRPWKVPTSNRPDYPRYTFPEEELMRSLIDLYFMNMNLYLPLLHRPTFERSIAEGLHRSDDAFAVVLLLVCAVGSRFSPDPRVLLDKDGSPQSSGWKWFSQVPMLKKTPLEPTSLYELQFYPLLGQFFQASSVPQACWNVVGVGIRIAQDVGAHRRKGHLNNTEDELWKRTFWVLVCMDRLFSSSLGRPCSIHDEDFDLDLPVECDDEYWEHTDPQQCFKQPPNKPSVVVYFNSYIRLNQILAFLLRTVYAINKSKILFGFVGQQWEEHIVSELDSALNRWVDALPDHLRWDPNRQDKMFFNQSASLYCAYYHIQILIHRPFIPSPRKPSSLSFPSLAICTNAARACSHVLDTQHKRYRFAPAPLQTAAFSAGVVLLLSIWGGKRSGLSTDTNKEMVDVKKCMDVLKAAEPRWYIAGRLWDILYELASAGDLPLPKSASSTHKREREESDPPSPSGPMPIIADPRPKQVMSDTSRSIVGNRRLENPASSGSISRTPLAPQAQSSHVPIMPPETVLTQTQHVYTPPVYSEQVAQPHLHHHRSFATQSRHPEPKHVDAQYWYGSAPTGGTSEAHSSGANSQTSQSTTAEKQYGYASVDINDMSSMSPFVSEGNPYPRFLRNEQYTQPSTTAVAQPGHYLHGHSATTRSAPTSAAHAQTSPPGPHTLDATYSMWSDVPASFELDEWGAYLSNINDTAHAQHGTPHGASGVVFFCALEARREARRRRDLKKIVTWTNASDGSAITPTSGTSGKGSFFTTNTMMDDYDMEDVSSASVTVTQPDPANDISVAPPTPSEVVYNGDTVLIVQVYDDQTSTPDSVQAFLARWPPSRTPSLYCAWIAVDRGGHNRHPADIAGLSASFDALKSSEKVTVDEIDRIAQVHGVLSGKWLIYAEPTDIDEIWGNLVRLLCLGLKRGSIKVSPKQEGEPHVICVYADDYRNTYEVNGLRDALRAAGVNGEFVQVGITVEGHEVSEVYCLCSPNRD</sequence>
<dbReference type="EMBL" id="LUEZ02000009">
    <property type="protein sequence ID" value="RDB30013.1"/>
    <property type="molecule type" value="Genomic_DNA"/>
</dbReference>
<dbReference type="AlphaFoldDB" id="A0A369KE22"/>
<dbReference type="InterPro" id="IPR023398">
    <property type="entry name" value="TIF_eIF4e-like"/>
</dbReference>
<protein>
    <recommendedName>
        <fullName evidence="4">Zn(2)-C6 fungal-type domain-containing protein</fullName>
    </recommendedName>
</protein>
<dbReference type="InterPro" id="IPR015034">
    <property type="entry name" value="Bles03"/>
</dbReference>
<feature type="compositionally biased region" description="Polar residues" evidence="3">
    <location>
        <begin position="695"/>
        <end position="713"/>
    </location>
</feature>
<keyword evidence="2" id="KW-0539">Nucleus</keyword>
<accession>A0A369KE22</accession>
<dbReference type="GO" id="GO:0000981">
    <property type="term" value="F:DNA-binding transcription factor activity, RNA polymerase II-specific"/>
    <property type="evidence" value="ECO:0007669"/>
    <property type="project" value="InterPro"/>
</dbReference>
<dbReference type="InterPro" id="IPR050987">
    <property type="entry name" value="AtrR-like"/>
</dbReference>
<dbReference type="GO" id="GO:0006351">
    <property type="term" value="P:DNA-templated transcription"/>
    <property type="evidence" value="ECO:0007669"/>
    <property type="project" value="InterPro"/>
</dbReference>
<evidence type="ECO:0000313" key="5">
    <source>
        <dbReference type="EMBL" id="RDB30013.1"/>
    </source>
</evidence>
<organism evidence="5 6">
    <name type="scientific">Hypsizygus marmoreus</name>
    <name type="common">White beech mushroom</name>
    <name type="synonym">Agaricus marmoreus</name>
    <dbReference type="NCBI Taxonomy" id="39966"/>
    <lineage>
        <taxon>Eukaryota</taxon>
        <taxon>Fungi</taxon>
        <taxon>Dikarya</taxon>
        <taxon>Basidiomycota</taxon>
        <taxon>Agaricomycotina</taxon>
        <taxon>Agaricomycetes</taxon>
        <taxon>Agaricomycetidae</taxon>
        <taxon>Agaricales</taxon>
        <taxon>Tricholomatineae</taxon>
        <taxon>Lyophyllaceae</taxon>
        <taxon>Hypsizygus</taxon>
    </lineage>
</organism>
<dbReference type="CDD" id="cd12148">
    <property type="entry name" value="fungal_TF_MHR"/>
    <property type="match status" value="1"/>
</dbReference>
<dbReference type="InterPro" id="IPR036864">
    <property type="entry name" value="Zn2-C6_fun-type_DNA-bd_sf"/>
</dbReference>
<dbReference type="CDD" id="cd00067">
    <property type="entry name" value="GAL4"/>
    <property type="match status" value="1"/>
</dbReference>
<feature type="region of interest" description="Disordered" evidence="3">
    <location>
        <begin position="766"/>
        <end position="796"/>
    </location>
</feature>
<dbReference type="Proteomes" id="UP000076154">
    <property type="component" value="Unassembled WGS sequence"/>
</dbReference>
<feature type="region of interest" description="Disordered" evidence="3">
    <location>
        <begin position="847"/>
        <end position="871"/>
    </location>
</feature>
<dbReference type="Gene3D" id="4.10.240.10">
    <property type="entry name" value="Zn(2)-C6 fungal-type DNA-binding domain"/>
    <property type="match status" value="1"/>
</dbReference>
<dbReference type="Pfam" id="PF08939">
    <property type="entry name" value="Bles03"/>
    <property type="match status" value="1"/>
</dbReference>
<feature type="domain" description="Zn(2)-C6 fungal-type" evidence="4">
    <location>
        <begin position="28"/>
        <end position="61"/>
    </location>
</feature>
<dbReference type="Gene3D" id="3.30.760.10">
    <property type="entry name" value="RNA Cap, Translation Initiation Factor Eif4e"/>
    <property type="match status" value="1"/>
</dbReference>
<feature type="region of interest" description="Disordered" evidence="3">
    <location>
        <begin position="643"/>
        <end position="713"/>
    </location>
</feature>
<dbReference type="Pfam" id="PF00172">
    <property type="entry name" value="Zn_clus"/>
    <property type="match status" value="1"/>
</dbReference>
<name>A0A369KE22_HYPMA</name>
<evidence type="ECO:0000256" key="1">
    <source>
        <dbReference type="ARBA" id="ARBA00022723"/>
    </source>
</evidence>